<organism evidence="1 2">
    <name type="scientific">Channa argus</name>
    <name type="common">Northern snakehead</name>
    <name type="synonym">Ophicephalus argus</name>
    <dbReference type="NCBI Taxonomy" id="215402"/>
    <lineage>
        <taxon>Eukaryota</taxon>
        <taxon>Metazoa</taxon>
        <taxon>Chordata</taxon>
        <taxon>Craniata</taxon>
        <taxon>Vertebrata</taxon>
        <taxon>Euteleostomi</taxon>
        <taxon>Actinopterygii</taxon>
        <taxon>Neopterygii</taxon>
        <taxon>Teleostei</taxon>
        <taxon>Neoteleostei</taxon>
        <taxon>Acanthomorphata</taxon>
        <taxon>Anabantaria</taxon>
        <taxon>Anabantiformes</taxon>
        <taxon>Channoidei</taxon>
        <taxon>Channidae</taxon>
        <taxon>Channa</taxon>
    </lineage>
</organism>
<dbReference type="Proteomes" id="UP000503349">
    <property type="component" value="Chromosome 2"/>
</dbReference>
<dbReference type="EMBL" id="CM015713">
    <property type="protein sequence ID" value="KAF3686550.1"/>
    <property type="molecule type" value="Genomic_DNA"/>
</dbReference>
<dbReference type="AlphaFoldDB" id="A0A6G1P8C4"/>
<proteinExistence type="predicted"/>
<keyword evidence="2" id="KW-1185">Reference proteome</keyword>
<name>A0A6G1P8C4_CHAAH</name>
<gene>
    <name evidence="1" type="ORF">EXN66_Car002222</name>
</gene>
<evidence type="ECO:0000313" key="2">
    <source>
        <dbReference type="Proteomes" id="UP000503349"/>
    </source>
</evidence>
<reference evidence="1 2" key="1">
    <citation type="submission" date="2019-02" db="EMBL/GenBank/DDBJ databases">
        <title>Opniocepnalus argus genome.</title>
        <authorList>
            <person name="Zhou C."/>
            <person name="Xiao S."/>
        </authorList>
    </citation>
    <scope>NUCLEOTIDE SEQUENCE [LARGE SCALE GENOMIC DNA]</scope>
    <source>
        <strain evidence="1">OARG1902GOOAL</strain>
        <tissue evidence="1">Muscle</tissue>
    </source>
</reference>
<evidence type="ECO:0000313" key="1">
    <source>
        <dbReference type="EMBL" id="KAF3686550.1"/>
    </source>
</evidence>
<reference evidence="2" key="2">
    <citation type="submission" date="2019-02" db="EMBL/GenBank/DDBJ databases">
        <title>Opniocepnalus argus Var Kimnra genome.</title>
        <authorList>
            <person name="Zhou C."/>
            <person name="Xiao S."/>
        </authorList>
    </citation>
    <scope>NUCLEOTIDE SEQUENCE [LARGE SCALE GENOMIC DNA]</scope>
</reference>
<sequence length="81" mass="9236">MTPETGMTCKLSRETITCSTQPRQHKYVAVFECPRKSIFKPHGTSMERHEDDSSQVCAKLDKANKIESCNCCEMGFYKVIN</sequence>
<accession>A0A6G1P8C4</accession>
<protein>
    <submittedName>
        <fullName evidence="1">Uncharacterized protein</fullName>
    </submittedName>
</protein>